<sequence>MRNVCAYLDRHVGLLSASKAISADSVDESLMGIKISAYGKQYVEASWLAALRQAIPKSRDIRQYLGDMRQIDDAFMGIFVQLETRIAIDEG</sequence>
<accession>A0A8H3IVK8</accession>
<organism evidence="1 2">
    <name type="scientific">Alectoria fallacina</name>
    <dbReference type="NCBI Taxonomy" id="1903189"/>
    <lineage>
        <taxon>Eukaryota</taxon>
        <taxon>Fungi</taxon>
        <taxon>Dikarya</taxon>
        <taxon>Ascomycota</taxon>
        <taxon>Pezizomycotina</taxon>
        <taxon>Lecanoromycetes</taxon>
        <taxon>OSLEUM clade</taxon>
        <taxon>Lecanoromycetidae</taxon>
        <taxon>Lecanorales</taxon>
        <taxon>Lecanorineae</taxon>
        <taxon>Parmeliaceae</taxon>
        <taxon>Alectoria</taxon>
    </lineage>
</organism>
<proteinExistence type="predicted"/>
<keyword evidence="2" id="KW-1185">Reference proteome</keyword>
<evidence type="ECO:0000313" key="1">
    <source>
        <dbReference type="EMBL" id="CAF9934298.1"/>
    </source>
</evidence>
<comment type="caution">
    <text evidence="1">The sequence shown here is derived from an EMBL/GenBank/DDBJ whole genome shotgun (WGS) entry which is preliminary data.</text>
</comment>
<dbReference type="AlphaFoldDB" id="A0A8H3IVK8"/>
<dbReference type="Proteomes" id="UP000664203">
    <property type="component" value="Unassembled WGS sequence"/>
</dbReference>
<evidence type="ECO:0000313" key="2">
    <source>
        <dbReference type="Proteomes" id="UP000664203"/>
    </source>
</evidence>
<gene>
    <name evidence="1" type="ORF">ALECFALPRED_005913</name>
</gene>
<reference evidence="1" key="1">
    <citation type="submission" date="2021-03" db="EMBL/GenBank/DDBJ databases">
        <authorList>
            <person name="Tagirdzhanova G."/>
        </authorList>
    </citation>
    <scope>NUCLEOTIDE SEQUENCE</scope>
</reference>
<protein>
    <submittedName>
        <fullName evidence="1">Uncharacterized protein</fullName>
    </submittedName>
</protein>
<name>A0A8H3IVK8_9LECA</name>
<dbReference type="EMBL" id="CAJPDR010000374">
    <property type="protein sequence ID" value="CAF9934298.1"/>
    <property type="molecule type" value="Genomic_DNA"/>
</dbReference>